<dbReference type="Pfam" id="PF00730">
    <property type="entry name" value="HhH-GPD"/>
    <property type="match status" value="1"/>
</dbReference>
<dbReference type="EC" id="3.2.2.31" evidence="4 14"/>
<reference evidence="16" key="1">
    <citation type="journal article" date="2021" name="PeerJ">
        <title>Extensive microbial diversity within the chicken gut microbiome revealed by metagenomics and culture.</title>
        <authorList>
            <person name="Gilroy R."/>
            <person name="Ravi A."/>
            <person name="Getino M."/>
            <person name="Pursley I."/>
            <person name="Horton D.L."/>
            <person name="Alikhan N.F."/>
            <person name="Baker D."/>
            <person name="Gharbi K."/>
            <person name="Hall N."/>
            <person name="Watson M."/>
            <person name="Adriaenssens E.M."/>
            <person name="Foster-Nyarko E."/>
            <person name="Jarju S."/>
            <person name="Secka A."/>
            <person name="Antonio M."/>
            <person name="Oren A."/>
            <person name="Chaudhuri R.R."/>
            <person name="La Ragione R."/>
            <person name="Hildebrand F."/>
            <person name="Pallen M.J."/>
        </authorList>
    </citation>
    <scope>NUCLEOTIDE SEQUENCE</scope>
    <source>
        <strain evidence="16">ChiBcec8-14828</strain>
    </source>
</reference>
<evidence type="ECO:0000256" key="9">
    <source>
        <dbReference type="ARBA" id="ARBA00022801"/>
    </source>
</evidence>
<gene>
    <name evidence="16" type="primary">mutY</name>
    <name evidence="16" type="ORF">H9943_02635</name>
</gene>
<evidence type="ECO:0000256" key="6">
    <source>
        <dbReference type="ARBA" id="ARBA00022485"/>
    </source>
</evidence>
<evidence type="ECO:0000256" key="13">
    <source>
        <dbReference type="ARBA" id="ARBA00023295"/>
    </source>
</evidence>
<dbReference type="InterPro" id="IPR000445">
    <property type="entry name" value="HhH_motif"/>
</dbReference>
<evidence type="ECO:0000256" key="14">
    <source>
        <dbReference type="RuleBase" id="RU365096"/>
    </source>
</evidence>
<dbReference type="Proteomes" id="UP000824209">
    <property type="component" value="Unassembled WGS sequence"/>
</dbReference>
<dbReference type="GO" id="GO:0035485">
    <property type="term" value="F:adenine/guanine mispair binding"/>
    <property type="evidence" value="ECO:0007669"/>
    <property type="project" value="TreeGrafter"/>
</dbReference>
<dbReference type="Gene3D" id="3.90.79.10">
    <property type="entry name" value="Nucleoside Triphosphate Pyrophosphohydrolase"/>
    <property type="match status" value="1"/>
</dbReference>
<dbReference type="InterPro" id="IPR005760">
    <property type="entry name" value="A/G_AdeGlyc_MutY"/>
</dbReference>
<keyword evidence="12" id="KW-0234">DNA repair</keyword>
<dbReference type="EMBL" id="DWYA01000027">
    <property type="protein sequence ID" value="HJB39275.1"/>
    <property type="molecule type" value="Genomic_DNA"/>
</dbReference>
<dbReference type="PANTHER" id="PTHR42944">
    <property type="entry name" value="ADENINE DNA GLYCOSYLASE"/>
    <property type="match status" value="1"/>
</dbReference>
<protein>
    <recommendedName>
        <fullName evidence="5 14">Adenine DNA glycosylase</fullName>
        <ecNumber evidence="4 14">3.2.2.31</ecNumber>
    </recommendedName>
</protein>
<keyword evidence="13 14" id="KW-0326">Glycosidase</keyword>
<dbReference type="InterPro" id="IPR044298">
    <property type="entry name" value="MIG/MutY"/>
</dbReference>
<evidence type="ECO:0000256" key="12">
    <source>
        <dbReference type="ARBA" id="ARBA00023204"/>
    </source>
</evidence>
<dbReference type="AlphaFoldDB" id="A0A9D2S1J6"/>
<evidence type="ECO:0000256" key="4">
    <source>
        <dbReference type="ARBA" id="ARBA00012045"/>
    </source>
</evidence>
<accession>A0A9D2S1J6</accession>
<dbReference type="FunFam" id="1.10.340.30:FF:000002">
    <property type="entry name" value="Adenine DNA glycosylase"/>
    <property type="match status" value="1"/>
</dbReference>
<dbReference type="PROSITE" id="PS01155">
    <property type="entry name" value="ENDONUCLEASE_III_2"/>
    <property type="match status" value="1"/>
</dbReference>
<dbReference type="InterPro" id="IPR029119">
    <property type="entry name" value="MutY_C"/>
</dbReference>
<evidence type="ECO:0000256" key="11">
    <source>
        <dbReference type="ARBA" id="ARBA00023014"/>
    </source>
</evidence>
<evidence type="ECO:0000256" key="2">
    <source>
        <dbReference type="ARBA" id="ARBA00002933"/>
    </source>
</evidence>
<evidence type="ECO:0000256" key="7">
    <source>
        <dbReference type="ARBA" id="ARBA00022723"/>
    </source>
</evidence>
<dbReference type="InterPro" id="IPR003265">
    <property type="entry name" value="HhH-GPD_domain"/>
</dbReference>
<keyword evidence="6" id="KW-0004">4Fe-4S</keyword>
<organism evidence="16 17">
    <name type="scientific">Candidatus Ruthenibacterium avium</name>
    <dbReference type="NCBI Taxonomy" id="2838751"/>
    <lineage>
        <taxon>Bacteria</taxon>
        <taxon>Bacillati</taxon>
        <taxon>Bacillota</taxon>
        <taxon>Clostridia</taxon>
        <taxon>Eubacteriales</taxon>
        <taxon>Oscillospiraceae</taxon>
        <taxon>Ruthenibacterium</taxon>
    </lineage>
</organism>
<dbReference type="GO" id="GO:0046872">
    <property type="term" value="F:metal ion binding"/>
    <property type="evidence" value="ECO:0007669"/>
    <property type="project" value="UniProtKB-UniRule"/>
</dbReference>
<comment type="cofactor">
    <cofactor evidence="14">
        <name>[4Fe-4S] cluster</name>
        <dbReference type="ChEBI" id="CHEBI:49883"/>
    </cofactor>
    <text evidence="14">Binds 1 [4Fe-4S] cluster.</text>
</comment>
<keyword evidence="7" id="KW-0479">Metal-binding</keyword>
<evidence type="ECO:0000313" key="16">
    <source>
        <dbReference type="EMBL" id="HJB39275.1"/>
    </source>
</evidence>
<comment type="function">
    <text evidence="2">Adenine glycosylase active on G-A mispairs. MutY also corrects error-prone DNA synthesis past GO lesions which are due to the oxidatively damaged form of guanine: 7,8-dihydro-8-oxoguanine (8-oxo-dGTP).</text>
</comment>
<dbReference type="InterPro" id="IPR011257">
    <property type="entry name" value="DNA_glycosylase"/>
</dbReference>
<comment type="caution">
    <text evidence="16">The sequence shown here is derived from an EMBL/GenBank/DDBJ whole genome shotgun (WGS) entry which is preliminary data.</text>
</comment>
<keyword evidence="9" id="KW-0378">Hydrolase</keyword>
<proteinExistence type="inferred from homology"/>
<dbReference type="GO" id="GO:0000701">
    <property type="term" value="F:purine-specific mismatch base pair DNA N-glycosylase activity"/>
    <property type="evidence" value="ECO:0007669"/>
    <property type="project" value="UniProtKB-EC"/>
</dbReference>
<dbReference type="Gene3D" id="1.10.340.30">
    <property type="entry name" value="Hypothetical protein, domain 2"/>
    <property type="match status" value="1"/>
</dbReference>
<keyword evidence="8 14" id="KW-0227">DNA damage</keyword>
<feature type="domain" description="HhH-GPD" evidence="15">
    <location>
        <begin position="38"/>
        <end position="189"/>
    </location>
</feature>
<evidence type="ECO:0000256" key="3">
    <source>
        <dbReference type="ARBA" id="ARBA00008343"/>
    </source>
</evidence>
<dbReference type="SMART" id="SM00478">
    <property type="entry name" value="ENDO3c"/>
    <property type="match status" value="1"/>
</dbReference>
<name>A0A9D2S1J6_9FIRM</name>
<dbReference type="CDD" id="cd00056">
    <property type="entry name" value="ENDO3c"/>
    <property type="match status" value="1"/>
</dbReference>
<dbReference type="InterPro" id="IPR004036">
    <property type="entry name" value="Endonuclease-III-like_CS2"/>
</dbReference>
<keyword evidence="10 14" id="KW-0408">Iron</keyword>
<dbReference type="Pfam" id="PF00633">
    <property type="entry name" value="HHH"/>
    <property type="match status" value="1"/>
</dbReference>
<dbReference type="Gene3D" id="1.10.1670.10">
    <property type="entry name" value="Helix-hairpin-Helix base-excision DNA repair enzymes (C-terminal)"/>
    <property type="match status" value="1"/>
</dbReference>
<dbReference type="PANTHER" id="PTHR42944:SF1">
    <property type="entry name" value="ADENINE DNA GLYCOSYLASE"/>
    <property type="match status" value="1"/>
</dbReference>
<evidence type="ECO:0000256" key="1">
    <source>
        <dbReference type="ARBA" id="ARBA00000843"/>
    </source>
</evidence>
<evidence type="ECO:0000256" key="8">
    <source>
        <dbReference type="ARBA" id="ARBA00022763"/>
    </source>
</evidence>
<sequence length="361" mass="40331">MQPETLSQPLLAWFHENKRILPFRTESTPYRVWVSEIMLQQTRVSAVLDYFERFMRELPTVQALAECPPDRLMKLWEGLGYYSRARNLQKAAQIIVAEYGGQLPADYKALLALPGIGEYTAGAIASISFGLPVTAVDGNVLRVFSRVLWDEGDILRPDTKKRLTAQTAYFQPPDAPGAYNEALMELGALVCLPNGAPLCGECPLAHLCEAHRRGRETELPHKTPKKARRREPYTVVLLLRREHETPQILLTRRPPEGVLAGLWQPILLEGTLTKAETESTLAALGLRATVCEAAPKARHIFTHLEWELSGWVCRFEGGALAQEHVWADAAGLCGRYALPNAVKAYSNFAKEMLSCPDRFSL</sequence>
<dbReference type="GO" id="GO:0006298">
    <property type="term" value="P:mismatch repair"/>
    <property type="evidence" value="ECO:0007669"/>
    <property type="project" value="TreeGrafter"/>
</dbReference>
<evidence type="ECO:0000256" key="10">
    <source>
        <dbReference type="ARBA" id="ARBA00023004"/>
    </source>
</evidence>
<keyword evidence="11" id="KW-0411">Iron-sulfur</keyword>
<dbReference type="GO" id="GO:0034039">
    <property type="term" value="F:8-oxo-7,8-dihydroguanine DNA N-glycosylase activity"/>
    <property type="evidence" value="ECO:0007669"/>
    <property type="project" value="TreeGrafter"/>
</dbReference>
<reference evidence="16" key="2">
    <citation type="submission" date="2021-04" db="EMBL/GenBank/DDBJ databases">
        <authorList>
            <person name="Gilroy R."/>
        </authorList>
    </citation>
    <scope>NUCLEOTIDE SEQUENCE</scope>
    <source>
        <strain evidence="16">ChiBcec8-14828</strain>
    </source>
</reference>
<dbReference type="InterPro" id="IPR015797">
    <property type="entry name" value="NUDIX_hydrolase-like_dom_sf"/>
</dbReference>
<dbReference type="GO" id="GO:0032357">
    <property type="term" value="F:oxidized purine DNA binding"/>
    <property type="evidence" value="ECO:0007669"/>
    <property type="project" value="TreeGrafter"/>
</dbReference>
<evidence type="ECO:0000256" key="5">
    <source>
        <dbReference type="ARBA" id="ARBA00022023"/>
    </source>
</evidence>
<dbReference type="CDD" id="cd03431">
    <property type="entry name" value="NUDIX_DNA_Glycosylase_C-MutY"/>
    <property type="match status" value="1"/>
</dbReference>
<dbReference type="SUPFAM" id="SSF48150">
    <property type="entry name" value="DNA-glycosylase"/>
    <property type="match status" value="1"/>
</dbReference>
<dbReference type="GO" id="GO:0006284">
    <property type="term" value="P:base-excision repair"/>
    <property type="evidence" value="ECO:0007669"/>
    <property type="project" value="UniProtKB-UniRule"/>
</dbReference>
<evidence type="ECO:0000259" key="15">
    <source>
        <dbReference type="SMART" id="SM00478"/>
    </source>
</evidence>
<dbReference type="Pfam" id="PF14815">
    <property type="entry name" value="NUDIX_4"/>
    <property type="match status" value="1"/>
</dbReference>
<dbReference type="SUPFAM" id="SSF55811">
    <property type="entry name" value="Nudix"/>
    <property type="match status" value="1"/>
</dbReference>
<comment type="similarity">
    <text evidence="3 14">Belongs to the Nth/MutY family.</text>
</comment>
<dbReference type="GO" id="GO:0051539">
    <property type="term" value="F:4 iron, 4 sulfur cluster binding"/>
    <property type="evidence" value="ECO:0007669"/>
    <property type="project" value="UniProtKB-UniRule"/>
</dbReference>
<evidence type="ECO:0000313" key="17">
    <source>
        <dbReference type="Proteomes" id="UP000824209"/>
    </source>
</evidence>
<dbReference type="NCBIfam" id="TIGR01084">
    <property type="entry name" value="mutY"/>
    <property type="match status" value="1"/>
</dbReference>
<dbReference type="InterPro" id="IPR023170">
    <property type="entry name" value="HhH_base_excis_C"/>
</dbReference>
<comment type="catalytic activity">
    <reaction evidence="1 14">
        <text>Hydrolyzes free adenine bases from 7,8-dihydro-8-oxoguanine:adenine mismatched double-stranded DNA, leaving an apurinic site.</text>
        <dbReference type="EC" id="3.2.2.31"/>
    </reaction>
</comment>